<accession>A0ABS2R988</accession>
<proteinExistence type="predicted"/>
<name>A0ABS2R988_9BACI</name>
<organism evidence="1 2">
    <name type="scientific">Siminovitchia thermophila</name>
    <dbReference type="NCBI Taxonomy" id="1245522"/>
    <lineage>
        <taxon>Bacteria</taxon>
        <taxon>Bacillati</taxon>
        <taxon>Bacillota</taxon>
        <taxon>Bacilli</taxon>
        <taxon>Bacillales</taxon>
        <taxon>Bacillaceae</taxon>
        <taxon>Siminovitchia</taxon>
    </lineage>
</organism>
<reference evidence="1 2" key="1">
    <citation type="submission" date="2021-01" db="EMBL/GenBank/DDBJ databases">
        <title>Genomic Encyclopedia of Type Strains, Phase IV (KMG-IV): sequencing the most valuable type-strain genomes for metagenomic binning, comparative biology and taxonomic classification.</title>
        <authorList>
            <person name="Goeker M."/>
        </authorList>
    </citation>
    <scope>NUCLEOTIDE SEQUENCE [LARGE SCALE GENOMIC DNA]</scope>
    <source>
        <strain evidence="1 2">DSM 105453</strain>
    </source>
</reference>
<evidence type="ECO:0000313" key="2">
    <source>
        <dbReference type="Proteomes" id="UP000823485"/>
    </source>
</evidence>
<comment type="caution">
    <text evidence="1">The sequence shown here is derived from an EMBL/GenBank/DDBJ whole genome shotgun (WGS) entry which is preliminary data.</text>
</comment>
<dbReference type="EMBL" id="JAFBFH010000023">
    <property type="protein sequence ID" value="MBM7716174.1"/>
    <property type="molecule type" value="Genomic_DNA"/>
</dbReference>
<dbReference type="RefSeq" id="WP_213089076.1">
    <property type="nucleotide sequence ID" value="NZ_JAFBFH010000023.1"/>
</dbReference>
<gene>
    <name evidence="1" type="ORF">JOC94_003185</name>
</gene>
<dbReference type="Proteomes" id="UP000823485">
    <property type="component" value="Unassembled WGS sequence"/>
</dbReference>
<sequence>MGDTANNKKQLYHIYNEVSKQILGVGTLSLKIVVDDDTIIFRAKHRRAQRSIILEQESPHLKNKVDYQLSNIFKTCVKEKLEKTMGLHVEAILRDYDSKTQLAFTIVVLNDNQIQ</sequence>
<evidence type="ECO:0000313" key="1">
    <source>
        <dbReference type="EMBL" id="MBM7716174.1"/>
    </source>
</evidence>
<protein>
    <submittedName>
        <fullName evidence="1">Uncharacterized protein YbcI</fullName>
    </submittedName>
</protein>
<keyword evidence="2" id="KW-1185">Reference proteome</keyword>